<gene>
    <name evidence="6" type="ORF">HYPSUDRAFT_68085</name>
</gene>
<feature type="domain" description="PNPLA" evidence="5">
    <location>
        <begin position="13"/>
        <end position="217"/>
    </location>
</feature>
<dbReference type="InterPro" id="IPR016035">
    <property type="entry name" value="Acyl_Trfase/lysoPLipase"/>
</dbReference>
<keyword evidence="7" id="KW-1185">Reference proteome</keyword>
<dbReference type="OrthoDB" id="630895at2759"/>
<evidence type="ECO:0000259" key="5">
    <source>
        <dbReference type="PROSITE" id="PS51635"/>
    </source>
</evidence>
<dbReference type="Proteomes" id="UP000054270">
    <property type="component" value="Unassembled WGS sequence"/>
</dbReference>
<evidence type="ECO:0000313" key="6">
    <source>
        <dbReference type="EMBL" id="KJA21133.1"/>
    </source>
</evidence>
<dbReference type="OMA" id="VFVCAKN"/>
<dbReference type="GO" id="GO:0019369">
    <property type="term" value="P:arachidonate metabolic process"/>
    <property type="evidence" value="ECO:0007669"/>
    <property type="project" value="TreeGrafter"/>
</dbReference>
<accession>A0A0D2MCH7</accession>
<dbReference type="CDD" id="cd07216">
    <property type="entry name" value="Pat17_PNPLA8_PNPLA9_like3"/>
    <property type="match status" value="1"/>
</dbReference>
<feature type="short sequence motif" description="DGA/G" evidence="4">
    <location>
        <begin position="204"/>
        <end position="206"/>
    </location>
</feature>
<feature type="active site" description="Proton acceptor" evidence="4">
    <location>
        <position position="204"/>
    </location>
</feature>
<proteinExistence type="predicted"/>
<dbReference type="GO" id="GO:0046486">
    <property type="term" value="P:glycerolipid metabolic process"/>
    <property type="evidence" value="ECO:0007669"/>
    <property type="project" value="UniProtKB-ARBA"/>
</dbReference>
<feature type="active site" description="Nucleophile" evidence="4">
    <location>
        <position position="69"/>
    </location>
</feature>
<evidence type="ECO:0000256" key="3">
    <source>
        <dbReference type="ARBA" id="ARBA00023098"/>
    </source>
</evidence>
<organism evidence="6 7">
    <name type="scientific">Hypholoma sublateritium (strain FD-334 SS-4)</name>
    <dbReference type="NCBI Taxonomy" id="945553"/>
    <lineage>
        <taxon>Eukaryota</taxon>
        <taxon>Fungi</taxon>
        <taxon>Dikarya</taxon>
        <taxon>Basidiomycota</taxon>
        <taxon>Agaricomycotina</taxon>
        <taxon>Agaricomycetes</taxon>
        <taxon>Agaricomycetidae</taxon>
        <taxon>Agaricales</taxon>
        <taxon>Agaricineae</taxon>
        <taxon>Strophariaceae</taxon>
        <taxon>Hypholoma</taxon>
    </lineage>
</organism>
<dbReference type="GO" id="GO:0016042">
    <property type="term" value="P:lipid catabolic process"/>
    <property type="evidence" value="ECO:0007669"/>
    <property type="project" value="UniProtKB-UniRule"/>
</dbReference>
<dbReference type="AlphaFoldDB" id="A0A0D2MCH7"/>
<keyword evidence="1 4" id="KW-0378">Hydrolase</keyword>
<dbReference type="InterPro" id="IPR002641">
    <property type="entry name" value="PNPLA_dom"/>
</dbReference>
<evidence type="ECO:0000256" key="2">
    <source>
        <dbReference type="ARBA" id="ARBA00022963"/>
    </source>
</evidence>
<feature type="short sequence motif" description="GXSXG" evidence="4">
    <location>
        <begin position="67"/>
        <end position="71"/>
    </location>
</feature>
<dbReference type="PANTHER" id="PTHR24185">
    <property type="entry name" value="CALCIUM-INDEPENDENT PHOSPHOLIPASE A2-GAMMA"/>
    <property type="match status" value="1"/>
</dbReference>
<evidence type="ECO:0000256" key="4">
    <source>
        <dbReference type="PROSITE-ProRule" id="PRU01161"/>
    </source>
</evidence>
<keyword evidence="3 4" id="KW-0443">Lipid metabolism</keyword>
<evidence type="ECO:0000256" key="1">
    <source>
        <dbReference type="ARBA" id="ARBA00022801"/>
    </source>
</evidence>
<dbReference type="PANTHER" id="PTHR24185:SF1">
    <property type="entry name" value="CALCIUM-INDEPENDENT PHOSPHOLIPASE A2-GAMMA"/>
    <property type="match status" value="1"/>
</dbReference>
<keyword evidence="2 4" id="KW-0442">Lipid degradation</keyword>
<feature type="short sequence motif" description="GXGXXG" evidence="4">
    <location>
        <begin position="17"/>
        <end position="22"/>
    </location>
</feature>
<dbReference type="Gene3D" id="3.40.1090.10">
    <property type="entry name" value="Cytosolic phospholipase A2 catalytic domain"/>
    <property type="match status" value="1"/>
</dbReference>
<sequence>MTSSAAEQPLKLLALDGGGIRGLSELLIIKEIMHRLMVEENKKRKERGEPPLNSLPKPCDYFDLIGGTSTGGIIALMLGRLQMDVDTAINHYDQLAKEVFSDMKRFGDGKFKATKLEQAIKSVVNSVTHDAESPLLVQGNQSGACQVFVCAKNAHNMNIPVLFRSYPSYETHSGCKIWEAARATSAAPTFFKRIEIGRSQPFVDGGLGCNNPSQMVLKEAYSLFGSRQIGCLLSIGTGQATVIAIRKPGLFQQIVPTDVVNALNSIATDCETIHEVMLDHFANLPNIYFRFNVEHGMQEIRLSDWEELGTVEAHTSQYLKKKEIANKLVLLVNAIHTSKTIVQPTVEQISM</sequence>
<dbReference type="GO" id="GO:0047499">
    <property type="term" value="F:calcium-independent phospholipase A2 activity"/>
    <property type="evidence" value="ECO:0007669"/>
    <property type="project" value="TreeGrafter"/>
</dbReference>
<dbReference type="Pfam" id="PF01734">
    <property type="entry name" value="Patatin"/>
    <property type="match status" value="1"/>
</dbReference>
<evidence type="ECO:0000313" key="7">
    <source>
        <dbReference type="Proteomes" id="UP000054270"/>
    </source>
</evidence>
<dbReference type="STRING" id="945553.A0A0D2MCH7"/>
<dbReference type="PROSITE" id="PS51635">
    <property type="entry name" value="PNPLA"/>
    <property type="match status" value="1"/>
</dbReference>
<reference evidence="7" key="1">
    <citation type="submission" date="2014-04" db="EMBL/GenBank/DDBJ databases">
        <title>Evolutionary Origins and Diversification of the Mycorrhizal Mutualists.</title>
        <authorList>
            <consortium name="DOE Joint Genome Institute"/>
            <consortium name="Mycorrhizal Genomics Consortium"/>
            <person name="Kohler A."/>
            <person name="Kuo A."/>
            <person name="Nagy L.G."/>
            <person name="Floudas D."/>
            <person name="Copeland A."/>
            <person name="Barry K.W."/>
            <person name="Cichocki N."/>
            <person name="Veneault-Fourrey C."/>
            <person name="LaButti K."/>
            <person name="Lindquist E.A."/>
            <person name="Lipzen A."/>
            <person name="Lundell T."/>
            <person name="Morin E."/>
            <person name="Murat C."/>
            <person name="Riley R."/>
            <person name="Ohm R."/>
            <person name="Sun H."/>
            <person name="Tunlid A."/>
            <person name="Henrissat B."/>
            <person name="Grigoriev I.V."/>
            <person name="Hibbett D.S."/>
            <person name="Martin F."/>
        </authorList>
    </citation>
    <scope>NUCLEOTIDE SEQUENCE [LARGE SCALE GENOMIC DNA]</scope>
    <source>
        <strain evidence="7">FD-334 SS-4</strain>
    </source>
</reference>
<name>A0A0D2MCH7_HYPSF</name>
<protein>
    <recommendedName>
        <fullName evidence="5">PNPLA domain-containing protein</fullName>
    </recommendedName>
</protein>
<dbReference type="EMBL" id="KN817561">
    <property type="protein sequence ID" value="KJA21133.1"/>
    <property type="molecule type" value="Genomic_DNA"/>
</dbReference>
<dbReference type="SUPFAM" id="SSF52151">
    <property type="entry name" value="FabD/lysophospholipase-like"/>
    <property type="match status" value="1"/>
</dbReference>
<dbReference type="GO" id="GO:0016020">
    <property type="term" value="C:membrane"/>
    <property type="evidence" value="ECO:0007669"/>
    <property type="project" value="TreeGrafter"/>
</dbReference>